<dbReference type="Proteomes" id="UP000198226">
    <property type="component" value="Chromosome I"/>
</dbReference>
<evidence type="ECO:0000313" key="2">
    <source>
        <dbReference type="EMBL" id="SCG60710.1"/>
    </source>
</evidence>
<accession>A0A1C5IQU7</accession>
<evidence type="ECO:0000256" key="1">
    <source>
        <dbReference type="SAM" id="MobiDB-lite"/>
    </source>
</evidence>
<evidence type="ECO:0000313" key="3">
    <source>
        <dbReference type="Proteomes" id="UP000198226"/>
    </source>
</evidence>
<organism evidence="2 3">
    <name type="scientific">Micromonospora rifamycinica</name>
    <dbReference type="NCBI Taxonomy" id="291594"/>
    <lineage>
        <taxon>Bacteria</taxon>
        <taxon>Bacillati</taxon>
        <taxon>Actinomycetota</taxon>
        <taxon>Actinomycetes</taxon>
        <taxon>Micromonosporales</taxon>
        <taxon>Micromonosporaceae</taxon>
        <taxon>Micromonospora</taxon>
    </lineage>
</organism>
<sequence>MCVPARGQQTHTRLRHSFTLHCPAAQGADRPTVAPIPGTCRRLPRPGRSPHRTCRAAVPYGTGRRSGRPQEIAHGVIQVHRIHLPRVVGMAGAGAFTCCPAGSDADDLASIPWPAVPAGVRRCGRRASSSATGPLPAPGTARHSGDSPAWGLPAAARASGRARGSAAARRPPARQRRGHVRGCETLRRARRPASRPPHGPAGQPRGRPWRRGGGGRRRTLAVGLLPADVVALLAHQNGPRILLAMSSMCSGVWRS</sequence>
<dbReference type="EMBL" id="LT607752">
    <property type="protein sequence ID" value="SCG60710.1"/>
    <property type="molecule type" value="Genomic_DNA"/>
</dbReference>
<reference evidence="3" key="1">
    <citation type="submission" date="2016-06" db="EMBL/GenBank/DDBJ databases">
        <authorList>
            <person name="Varghese N."/>
            <person name="Submissions Spin"/>
        </authorList>
    </citation>
    <scope>NUCLEOTIDE SEQUENCE [LARGE SCALE GENOMIC DNA]</scope>
    <source>
        <strain evidence="3">DSM 44983</strain>
    </source>
</reference>
<keyword evidence="3" id="KW-1185">Reference proteome</keyword>
<protein>
    <submittedName>
        <fullName evidence="2">Uncharacterized protein</fullName>
    </submittedName>
</protein>
<proteinExistence type="predicted"/>
<dbReference type="AlphaFoldDB" id="A0A1C5IQU7"/>
<feature type="region of interest" description="Disordered" evidence="1">
    <location>
        <begin position="124"/>
        <end position="215"/>
    </location>
</feature>
<feature type="compositionally biased region" description="Basic residues" evidence="1">
    <location>
        <begin position="171"/>
        <end position="180"/>
    </location>
</feature>
<name>A0A1C5IQU7_9ACTN</name>
<feature type="compositionally biased region" description="Low complexity" evidence="1">
    <location>
        <begin position="153"/>
        <end position="170"/>
    </location>
</feature>
<gene>
    <name evidence="2" type="ORF">GA0070623_2786</name>
</gene>